<proteinExistence type="predicted"/>
<dbReference type="EMBL" id="FWFR01000001">
    <property type="protein sequence ID" value="SLN41963.1"/>
    <property type="molecule type" value="Genomic_DNA"/>
</dbReference>
<gene>
    <name evidence="4" type="primary">siaT_7</name>
    <name evidence="4" type="ORF">OCH7691_01770</name>
</gene>
<feature type="transmembrane region" description="Helical" evidence="2">
    <location>
        <begin position="425"/>
        <end position="448"/>
    </location>
</feature>
<comment type="subcellular location">
    <subcellularLocation>
        <location evidence="1">Cell inner membrane</location>
        <topology evidence="1">Multi-pass membrane protein</topology>
    </subcellularLocation>
</comment>
<dbReference type="RefSeq" id="WP_085882987.1">
    <property type="nucleotide sequence ID" value="NZ_FWFR01000001.1"/>
</dbReference>
<feature type="transmembrane region" description="Helical" evidence="2">
    <location>
        <begin position="120"/>
        <end position="138"/>
    </location>
</feature>
<evidence type="ECO:0000256" key="2">
    <source>
        <dbReference type="SAM" id="Phobius"/>
    </source>
</evidence>
<feature type="transmembrane region" description="Helical" evidence="2">
    <location>
        <begin position="278"/>
        <end position="303"/>
    </location>
</feature>
<keyword evidence="1" id="KW-0997">Cell inner membrane</keyword>
<feature type="transmembrane region" description="Helical" evidence="2">
    <location>
        <begin position="89"/>
        <end position="108"/>
    </location>
</feature>
<name>A0A1Y5SJ20_9PROT</name>
<reference evidence="4 5" key="1">
    <citation type="submission" date="2017-03" db="EMBL/GenBank/DDBJ databases">
        <authorList>
            <person name="Afonso C.L."/>
            <person name="Miller P.J."/>
            <person name="Scott M.A."/>
            <person name="Spackman E."/>
            <person name="Goraichik I."/>
            <person name="Dimitrov K.M."/>
            <person name="Suarez D.L."/>
            <person name="Swayne D.E."/>
        </authorList>
    </citation>
    <scope>NUCLEOTIDE SEQUENCE [LARGE SCALE GENOMIC DNA]</scope>
    <source>
        <strain evidence="4 5">CECT 7691</strain>
    </source>
</reference>
<feature type="transmembrane region" description="Helical" evidence="2">
    <location>
        <begin position="454"/>
        <end position="479"/>
    </location>
</feature>
<evidence type="ECO:0000313" key="5">
    <source>
        <dbReference type="Proteomes" id="UP000193200"/>
    </source>
</evidence>
<dbReference type="NCBIfam" id="TIGR02123">
    <property type="entry name" value="TRAP_fused"/>
    <property type="match status" value="1"/>
</dbReference>
<feature type="transmembrane region" description="Helical" evidence="2">
    <location>
        <begin position="357"/>
        <end position="378"/>
    </location>
</feature>
<dbReference type="PANTHER" id="PTHR43849:SF2">
    <property type="entry name" value="BLL3936 PROTEIN"/>
    <property type="match status" value="1"/>
</dbReference>
<accession>A0A1Y5SJ20</accession>
<dbReference type="InterPro" id="IPR010656">
    <property type="entry name" value="DctM"/>
</dbReference>
<feature type="transmembrane region" description="Helical" evidence="2">
    <location>
        <begin position="607"/>
        <end position="637"/>
    </location>
</feature>
<dbReference type="GO" id="GO:0005886">
    <property type="term" value="C:plasma membrane"/>
    <property type="evidence" value="ECO:0007669"/>
    <property type="project" value="UniProtKB-SubCell"/>
</dbReference>
<dbReference type="OrthoDB" id="9759894at2"/>
<feature type="transmembrane region" description="Helical" evidence="2">
    <location>
        <begin position="184"/>
        <end position="212"/>
    </location>
</feature>
<feature type="transmembrane region" description="Helical" evidence="2">
    <location>
        <begin position="34"/>
        <end position="53"/>
    </location>
</feature>
<protein>
    <submittedName>
        <fullName evidence="4">Sialic acid TRAP transporter permease protein SiaT</fullName>
    </submittedName>
</protein>
<dbReference type="GO" id="GO:0022857">
    <property type="term" value="F:transmembrane transporter activity"/>
    <property type="evidence" value="ECO:0007669"/>
    <property type="project" value="UniProtKB-UniRule"/>
</dbReference>
<keyword evidence="2" id="KW-0812">Transmembrane</keyword>
<keyword evidence="1" id="KW-1003">Cell membrane</keyword>
<feature type="transmembrane region" description="Helical" evidence="2">
    <location>
        <begin position="59"/>
        <end position="77"/>
    </location>
</feature>
<keyword evidence="2" id="KW-1133">Transmembrane helix</keyword>
<dbReference type="PANTHER" id="PTHR43849">
    <property type="entry name" value="BLL3936 PROTEIN"/>
    <property type="match status" value="1"/>
</dbReference>
<dbReference type="Proteomes" id="UP000193200">
    <property type="component" value="Unassembled WGS sequence"/>
</dbReference>
<evidence type="ECO:0000259" key="3">
    <source>
        <dbReference type="Pfam" id="PF06808"/>
    </source>
</evidence>
<evidence type="ECO:0000256" key="1">
    <source>
        <dbReference type="RuleBase" id="RU369079"/>
    </source>
</evidence>
<keyword evidence="5" id="KW-1185">Reference proteome</keyword>
<keyword evidence="1" id="KW-0813">Transport</keyword>
<dbReference type="InParanoid" id="A0A1Y5SJ20"/>
<comment type="function">
    <text evidence="1">Part of the tripartite ATP-independent periplasmic (TRAP) transport system.</text>
</comment>
<feature type="domain" description="TRAP C4-dicarboxylate transport system permease DctM subunit" evidence="3">
    <location>
        <begin position="134"/>
        <end position="566"/>
    </location>
</feature>
<feature type="transmembrane region" description="Helical" evidence="2">
    <location>
        <begin position="549"/>
        <end position="567"/>
    </location>
</feature>
<organism evidence="4 5">
    <name type="scientific">Oceanibacterium hippocampi</name>
    <dbReference type="NCBI Taxonomy" id="745714"/>
    <lineage>
        <taxon>Bacteria</taxon>
        <taxon>Pseudomonadati</taxon>
        <taxon>Pseudomonadota</taxon>
        <taxon>Alphaproteobacteria</taxon>
        <taxon>Sneathiellales</taxon>
        <taxon>Sneathiellaceae</taxon>
        <taxon>Oceanibacterium</taxon>
    </lineage>
</organism>
<keyword evidence="2" id="KW-0472">Membrane</keyword>
<feature type="transmembrane region" description="Helical" evidence="2">
    <location>
        <begin position="145"/>
        <end position="164"/>
    </location>
</feature>
<feature type="transmembrane region" description="Helical" evidence="2">
    <location>
        <begin position="579"/>
        <end position="601"/>
    </location>
</feature>
<dbReference type="AlphaFoldDB" id="A0A1Y5SJ20"/>
<feature type="transmembrane region" description="Helical" evidence="2">
    <location>
        <begin position="315"/>
        <end position="336"/>
    </location>
</feature>
<feature type="transmembrane region" description="Helical" evidence="2">
    <location>
        <begin position="384"/>
        <end position="404"/>
    </location>
</feature>
<evidence type="ECO:0000313" key="4">
    <source>
        <dbReference type="EMBL" id="SLN41963.1"/>
    </source>
</evidence>
<sequence>MAFNSTGRSRSLMDVIEASEGARKVRDFTPGWNLAFRLIAAGYSVFLIVSIVANMWSTSTLRATFIMLVTSMIFMRYRATSRSPLSRPSVIDLGLIVLAVLTFGNFIIDYTNMAWRGGSTTPRDIFFGVIAIGLVLEACRRAMSLIMPTLALILLLYADLGPYLPGDLFSHQGFSASRIVADTYASMNGIFGFVAYVFIAFVMLFVVMGAIFQRFGAGAFYIDLPMALTGRFRGGPAKAAVLASGFFGMISGSATANTVATGTFTIPLMKKSGYRPHVAGGIEASASTGGMFMPPVMGAGVFLMAEMLRMPYAEIMLIALVPALLYFFANISMVHFEALRSGVEATPASERKEVWPILKSGWIYLLPIFVLFGVLLSGRTASLAAVYAIATFLAAMAVRFILAGDIKGYFKTLFDALADGGDKSLIVGSTAGPVGIIVGMALLTGLAFKFSALMLSFTFGMVWVALIIIMLATFVLGLGMTVTADYLLLAVLAAPALGEMGVPLIAAHLCVFWFSQSSNVTPPVCMAAFAASSIADSHPYRTGFQSMRFSSYLYIMPFMFVYTPILMPEGFNMDVLYTWVILFFSAIPFAAGVSGYFLAPLNWPGRILLIVGAFLLMFPYTAIDLLGGSMIAAVGGYQFWQRMQSRKAASAG</sequence>
<dbReference type="InterPro" id="IPR011853">
    <property type="entry name" value="TRAP_DctM-Dct_fused"/>
</dbReference>
<dbReference type="Pfam" id="PF06808">
    <property type="entry name" value="DctM"/>
    <property type="match status" value="1"/>
</dbReference>
<feature type="transmembrane region" description="Helical" evidence="2">
    <location>
        <begin position="486"/>
        <end position="514"/>
    </location>
</feature>